<dbReference type="PANTHER" id="PTHR37464:SF1">
    <property type="entry name" value="BLL2463 PROTEIN"/>
    <property type="match status" value="1"/>
</dbReference>
<gene>
    <name evidence="5" type="ORF">FYK55_04820</name>
</gene>
<evidence type="ECO:0000259" key="4">
    <source>
        <dbReference type="Pfam" id="PF13519"/>
    </source>
</evidence>
<keyword evidence="2" id="KW-0472">Membrane</keyword>
<dbReference type="SUPFAM" id="SSF52317">
    <property type="entry name" value="Class I glutamine amidotransferase-like"/>
    <property type="match status" value="1"/>
</dbReference>
<dbReference type="InterPro" id="IPR002035">
    <property type="entry name" value="VWF_A"/>
</dbReference>
<dbReference type="Pfam" id="PF13519">
    <property type="entry name" value="VWA_2"/>
    <property type="match status" value="1"/>
</dbReference>
<dbReference type="SUPFAM" id="SSF53300">
    <property type="entry name" value="vWA-like"/>
    <property type="match status" value="1"/>
</dbReference>
<dbReference type="Gene3D" id="3.40.50.880">
    <property type="match status" value="1"/>
</dbReference>
<evidence type="ECO:0000313" key="5">
    <source>
        <dbReference type="EMBL" id="KAA5546216.1"/>
    </source>
</evidence>
<dbReference type="PANTHER" id="PTHR37464">
    <property type="entry name" value="BLL2463 PROTEIN"/>
    <property type="match status" value="1"/>
</dbReference>
<feature type="domain" description="Aerotolerance regulator N-terminal" evidence="3">
    <location>
        <begin position="1"/>
        <end position="76"/>
    </location>
</feature>
<feature type="domain" description="VWFA" evidence="4">
    <location>
        <begin position="92"/>
        <end position="196"/>
    </location>
</feature>
<feature type="transmembrane region" description="Helical" evidence="2">
    <location>
        <begin position="56"/>
        <end position="78"/>
    </location>
</feature>
<dbReference type="Gene3D" id="3.40.50.410">
    <property type="entry name" value="von Willebrand factor, type A domain"/>
    <property type="match status" value="1"/>
</dbReference>
<comment type="caution">
    <text evidence="5">The sequence shown here is derived from an EMBL/GenBank/DDBJ whole genome shotgun (WGS) entry which is preliminary data.</text>
</comment>
<keyword evidence="2" id="KW-0812">Transmembrane</keyword>
<feature type="compositionally biased region" description="Acidic residues" evidence="1">
    <location>
        <begin position="628"/>
        <end position="640"/>
    </location>
</feature>
<dbReference type="Gene3D" id="2.60.40.10">
    <property type="entry name" value="Immunoglobulins"/>
    <property type="match status" value="1"/>
</dbReference>
<organism evidence="5 6">
    <name type="scientific">Roseiconus nitratireducens</name>
    <dbReference type="NCBI Taxonomy" id="2605748"/>
    <lineage>
        <taxon>Bacteria</taxon>
        <taxon>Pseudomonadati</taxon>
        <taxon>Planctomycetota</taxon>
        <taxon>Planctomycetia</taxon>
        <taxon>Pirellulales</taxon>
        <taxon>Pirellulaceae</taxon>
        <taxon>Roseiconus</taxon>
    </lineage>
</organism>
<evidence type="ECO:0000313" key="6">
    <source>
        <dbReference type="Proteomes" id="UP000324479"/>
    </source>
</evidence>
<proteinExistence type="predicted"/>
<feature type="region of interest" description="Disordered" evidence="1">
    <location>
        <begin position="606"/>
        <end position="642"/>
    </location>
</feature>
<dbReference type="InterPro" id="IPR024163">
    <property type="entry name" value="Aerotolerance_reg_N"/>
</dbReference>
<dbReference type="EMBL" id="VWOX01000002">
    <property type="protein sequence ID" value="KAA5546216.1"/>
    <property type="molecule type" value="Genomic_DNA"/>
</dbReference>
<dbReference type="Proteomes" id="UP000324479">
    <property type="component" value="Unassembled WGS sequence"/>
</dbReference>
<accession>A0A5M6DIL3</accession>
<dbReference type="AlphaFoldDB" id="A0A5M6DIL3"/>
<keyword evidence="2" id="KW-1133">Transmembrane helix</keyword>
<dbReference type="InterPro" id="IPR036465">
    <property type="entry name" value="vWFA_dom_sf"/>
</dbReference>
<keyword evidence="6" id="KW-1185">Reference proteome</keyword>
<sequence>MSFLNAALAAGALAFTIPLIIHLFFRSRFKRVDWGAMHLLESVLRVNRRRMQITNWLLLLLRCAIPILLALCLARPVLTGFRALAGDAPKTLVIAVDDSRSMSVTPPGQPSRMQQAKAQLETILGDLSRRDEVILIRGSRPGAVATKMGVADASTALRKVTAQAGPVSIGQLIESAVAAASEATHARRQLLIVSDFQSDAVGTSSLETAQNVAESFRSDSESKLNRPVIDFLNVGGDSDTLSNVSIDSISVDSPVVVAGRSGVFAATIRNDSDLAARDLRLVWAIDGQPLEPRTVSIDPRSTATNRLTHTIPQSGMHRVTATIGKTDVLPSDNRRSVAVEVMREINVVLVDGRPSNQALQGQADFLAIALSPFAFGGDDRPDPVNATVVSERRLEKTLEETDARVVILADVGRLSESARDSLAQFVHSGGGLVVFDGPDVRPALYNQPWGKGPNEFRFAAPLGEVIGQTDRNQVDAAAAFTIDTPPRIYEPWRVLSTGEANPLSDVRVWAYRDWGSEESSSAKADDSLGGAMVLLKTNGGEPLAIKSAVGSGSVIQFAIPGNDSWTNFPLRPIFLPMIQQLVLELAGKRAEPAVDVGQPLVISQNDWPPLTKVTDPDARKSYWVQPPDGEESELQPENDNDSLRLTSTFTPGTYHFRKTAVSAGDAKQRESVHTLRIVEVPPSESVLVDVNEERLQKLTEALDASVYRTADSLRSADRTRSFGREIWRWLWAALVAALVAELWLQQNLVSRRASQEAAV</sequence>
<dbReference type="Pfam" id="PF07584">
    <property type="entry name" value="BatA"/>
    <property type="match status" value="1"/>
</dbReference>
<evidence type="ECO:0000256" key="2">
    <source>
        <dbReference type="SAM" id="Phobius"/>
    </source>
</evidence>
<dbReference type="RefSeq" id="WP_150075223.1">
    <property type="nucleotide sequence ID" value="NZ_VWOX01000002.1"/>
</dbReference>
<evidence type="ECO:0000259" key="3">
    <source>
        <dbReference type="Pfam" id="PF07584"/>
    </source>
</evidence>
<dbReference type="NCBIfam" id="TIGR02226">
    <property type="entry name" value="two_anch"/>
    <property type="match status" value="1"/>
</dbReference>
<dbReference type="InterPro" id="IPR011933">
    <property type="entry name" value="Double_TM_dom"/>
</dbReference>
<reference evidence="5 6" key="1">
    <citation type="submission" date="2019-08" db="EMBL/GenBank/DDBJ databases">
        <authorList>
            <person name="Dhanesh K."/>
            <person name="Kumar G."/>
            <person name="Sasikala C."/>
            <person name="Venkata Ramana C."/>
        </authorList>
    </citation>
    <scope>NUCLEOTIDE SEQUENCE [LARGE SCALE GENOMIC DNA]</scope>
    <source>
        <strain evidence="5 6">JC645</strain>
    </source>
</reference>
<feature type="transmembrane region" description="Helical" evidence="2">
    <location>
        <begin position="6"/>
        <end position="25"/>
    </location>
</feature>
<evidence type="ECO:0000256" key="1">
    <source>
        <dbReference type="SAM" id="MobiDB-lite"/>
    </source>
</evidence>
<protein>
    <submittedName>
        <fullName evidence="5">VWA domain-containing protein</fullName>
    </submittedName>
</protein>
<dbReference type="InterPro" id="IPR013783">
    <property type="entry name" value="Ig-like_fold"/>
</dbReference>
<name>A0A5M6DIL3_9BACT</name>
<dbReference type="InterPro" id="IPR029062">
    <property type="entry name" value="Class_I_gatase-like"/>
</dbReference>